<gene>
    <name evidence="4" type="ORF">SAMN06265373_101502</name>
</gene>
<dbReference type="SUPFAM" id="SSF53335">
    <property type="entry name" value="S-adenosyl-L-methionine-dependent methyltransferases"/>
    <property type="match status" value="1"/>
</dbReference>
<dbReference type="RefSeq" id="WP_283424356.1">
    <property type="nucleotide sequence ID" value="NZ_FXTY01000001.1"/>
</dbReference>
<evidence type="ECO:0000256" key="1">
    <source>
        <dbReference type="ARBA" id="ARBA00007430"/>
    </source>
</evidence>
<evidence type="ECO:0000313" key="5">
    <source>
        <dbReference type="Proteomes" id="UP001157961"/>
    </source>
</evidence>
<reference evidence="4 5" key="1">
    <citation type="submission" date="2017-05" db="EMBL/GenBank/DDBJ databases">
        <authorList>
            <person name="Varghese N."/>
            <person name="Submissions S."/>
        </authorList>
    </citation>
    <scope>NUCLEOTIDE SEQUENCE [LARGE SCALE GENOMIC DNA]</scope>
    <source>
        <strain evidence="4 5">DSM 29734</strain>
    </source>
</reference>
<accession>A0ABY1NAI3</accession>
<comment type="caution">
    <text evidence="4">The sequence shown here is derived from an EMBL/GenBank/DDBJ whole genome shotgun (WGS) entry which is preliminary data.</text>
</comment>
<keyword evidence="2" id="KW-1133">Transmembrane helix</keyword>
<dbReference type="InterPro" id="IPR051203">
    <property type="entry name" value="Polysaccharide_Synthase-Rel"/>
</dbReference>
<dbReference type="PANTHER" id="PTHR43318:SF1">
    <property type="entry name" value="POLYSACCHARIDE BIOSYNTHESIS PROTEIN EPSC-RELATED"/>
    <property type="match status" value="1"/>
</dbReference>
<dbReference type="Pfam" id="PF13727">
    <property type="entry name" value="CoA_binding_3"/>
    <property type="match status" value="1"/>
</dbReference>
<keyword evidence="2" id="KW-0472">Membrane</keyword>
<dbReference type="CDD" id="cd05237">
    <property type="entry name" value="UDP_invert_4-6DH_SDR_e"/>
    <property type="match status" value="1"/>
</dbReference>
<dbReference type="Pfam" id="PF02719">
    <property type="entry name" value="Polysacc_synt_2"/>
    <property type="match status" value="1"/>
</dbReference>
<dbReference type="InterPro" id="IPR003869">
    <property type="entry name" value="Polysac_CapD-like"/>
</dbReference>
<organism evidence="4 5">
    <name type="scientific">Shimia sagamensis</name>
    <dbReference type="NCBI Taxonomy" id="1566352"/>
    <lineage>
        <taxon>Bacteria</taxon>
        <taxon>Pseudomonadati</taxon>
        <taxon>Pseudomonadota</taxon>
        <taxon>Alphaproteobacteria</taxon>
        <taxon>Rhodobacterales</taxon>
        <taxon>Roseobacteraceae</taxon>
    </lineage>
</organism>
<dbReference type="Proteomes" id="UP001157961">
    <property type="component" value="Unassembled WGS sequence"/>
</dbReference>
<dbReference type="InterPro" id="IPR036291">
    <property type="entry name" value="NAD(P)-bd_dom_sf"/>
</dbReference>
<dbReference type="PANTHER" id="PTHR43318">
    <property type="entry name" value="UDP-N-ACETYLGLUCOSAMINE 4,6-DEHYDRATASE"/>
    <property type="match status" value="1"/>
</dbReference>
<name>A0ABY1NAI3_9RHOB</name>
<dbReference type="SUPFAM" id="SSF51735">
    <property type="entry name" value="NAD(P)-binding Rossmann-fold domains"/>
    <property type="match status" value="1"/>
</dbReference>
<dbReference type="Gene3D" id="3.40.50.720">
    <property type="entry name" value="NAD(P)-binding Rossmann-like Domain"/>
    <property type="match status" value="2"/>
</dbReference>
<sequence length="631" mass="69650">MLFKVLSNLTHFQKACVLLSVDLTAITLALCVAFSNTAESTQWMTVAWYLPAVLVAGTFALHSFGLNRVKLNTFGIDEVAKVFIVAAALSVTGYVVSEAIGPSHLRLSTMVEFGAFFAFLSVGSRFLMLRIVERIYATQMPRKQVLIYGAGQTGQQMAAALQTDHEFKAFGFVDDDPNLQKLTILGLKVHSPKRIASIVRRNRIDRVVLAMPSANQSVRLRIGKRLSGLECEVLAMPSFADIVLRGEEVTAAAPIKLDSLLGRDAVESELPQTEGTYRDHRILVTGAGGSIGGELCRQIARCRPQNLVLVDHSEYALYRITNELRQEYPGLRMTAVLGSIEHPELMRETLMNHQIEVVFHAAAYKHVNMVETNAFEGVRNNVIGTRVLAEEARLARVDRFILVSTDKAVRPQSTMGSTKRMAELVIQDLAKRSEHTKFSMVRFGNVLGSSGSVIPLFQKQIRDLGPVTVTHPEVTRYFMTIDEAVRLVLLTGTFSRGGDVFVLDMGAPVSIYEMARKMIEAAGYSVRDEANPSGDIPIAFTGLQDGEKMHEELLIGSDMLTTPHPKIMRAQEKMLSELQIASALQDLRRAIETRDEGLLTSTLRCYVETEETEVVAAPLPKIPALSVVGEF</sequence>
<dbReference type="InterPro" id="IPR029063">
    <property type="entry name" value="SAM-dependent_MTases_sf"/>
</dbReference>
<feature type="transmembrane region" description="Helical" evidence="2">
    <location>
        <begin position="12"/>
        <end position="35"/>
    </location>
</feature>
<evidence type="ECO:0000259" key="3">
    <source>
        <dbReference type="Pfam" id="PF02719"/>
    </source>
</evidence>
<comment type="similarity">
    <text evidence="1">Belongs to the polysaccharide synthase family.</text>
</comment>
<feature type="transmembrane region" description="Helical" evidence="2">
    <location>
        <begin position="47"/>
        <end position="67"/>
    </location>
</feature>
<feature type="transmembrane region" description="Helical" evidence="2">
    <location>
        <begin position="79"/>
        <end position="101"/>
    </location>
</feature>
<evidence type="ECO:0000256" key="2">
    <source>
        <dbReference type="SAM" id="Phobius"/>
    </source>
</evidence>
<proteinExistence type="inferred from homology"/>
<keyword evidence="2" id="KW-0812">Transmembrane</keyword>
<dbReference type="EMBL" id="FXTY01000001">
    <property type="protein sequence ID" value="SMP04903.1"/>
    <property type="molecule type" value="Genomic_DNA"/>
</dbReference>
<protein>
    <submittedName>
        <fullName evidence="4">NDP-sugar epimerase, includes UDP-GlcNAc-inverting 4,6-dehydratase FlaA1 and capsular polysaccharide biosynthesis protein EpsC</fullName>
    </submittedName>
</protein>
<keyword evidence="5" id="KW-1185">Reference proteome</keyword>
<evidence type="ECO:0000313" key="4">
    <source>
        <dbReference type="EMBL" id="SMP04903.1"/>
    </source>
</evidence>
<feature type="domain" description="Polysaccharide biosynthesis protein CapD-like" evidence="3">
    <location>
        <begin position="282"/>
        <end position="571"/>
    </location>
</feature>